<dbReference type="GO" id="GO:0046654">
    <property type="term" value="P:tetrahydrofolate biosynthetic process"/>
    <property type="evidence" value="ECO:0007669"/>
    <property type="project" value="UniProtKB-UniRule"/>
</dbReference>
<keyword evidence="4 5" id="KW-0067">ATP-binding</keyword>
<protein>
    <recommendedName>
        <fullName evidence="5">6-hydroxymethyl-7,8-dihydropterin pyrophosphokinase</fullName>
        <shortName evidence="5">HPPK</shortName>
        <ecNumber evidence="5">2.7.6.3</ecNumber>
    </recommendedName>
    <alternativeName>
        <fullName evidence="5">2-amino-4-hydroxy-6-hydroxymethyldihydropteridine pyrophosphokinase</fullName>
    </alternativeName>
    <alternativeName>
        <fullName evidence="5">6-hydroxymethyl-7,8-dihydropterin diphosphokinase</fullName>
        <shortName evidence="5">6-HMPDK</shortName>
    </alternativeName>
    <alternativeName>
        <fullName evidence="5">7,8-dihydro-6-hydroxymethylpterin diphosphokinase</fullName>
    </alternativeName>
    <alternativeName>
        <fullName evidence="5">7,8-dihydro-6-hydroxymethylpterin pyrophosphokinase</fullName>
        <shortName evidence="5">PPPK</shortName>
    </alternativeName>
</protein>
<dbReference type="InterPro" id="IPR036759">
    <property type="entry name" value="TPK_catalytic_sf"/>
</dbReference>
<dbReference type="GO" id="GO:0005524">
    <property type="term" value="F:ATP binding"/>
    <property type="evidence" value="ECO:0007669"/>
    <property type="project" value="UniProtKB-UniRule"/>
</dbReference>
<comment type="pathway">
    <text evidence="5">Cofactor biosynthesis; 5,6,7,8-tetrahydromethanopterin biosynthesis.</text>
</comment>
<name>A0A0E3LQA6_METBA</name>
<dbReference type="EC" id="2.7.6.3" evidence="5"/>
<dbReference type="GO" id="GO:0000287">
    <property type="term" value="F:magnesium ion binding"/>
    <property type="evidence" value="ECO:0007669"/>
    <property type="project" value="UniProtKB-UniRule"/>
</dbReference>
<evidence type="ECO:0000256" key="3">
    <source>
        <dbReference type="ARBA" id="ARBA00022777"/>
    </source>
</evidence>
<evidence type="ECO:0000256" key="1">
    <source>
        <dbReference type="ARBA" id="ARBA00022679"/>
    </source>
</evidence>
<proteinExistence type="inferred from homology"/>
<sequence length="229" mass="25543">MKIKEVLNSNFKTEGKLIRMDFATWEPIYERILEDFGFDRTGDEKAAFFLSYMLTEENTISLSELKAIISGNPVLVCGNAPGLRNDLSEINFSAFTVIAADGAAAVLMDMGIVPEVICTDLDGNSEADIEKEILACEKGSIVLIHAHGDNIDKLEKYVPRFKRFIATTQAGPFNEVYNFGGFSDGDRCFFVAREFGAQKIRLAGFDFEDNDVNPIKKKKLKWAKKLMGT</sequence>
<evidence type="ECO:0000256" key="5">
    <source>
        <dbReference type="HAMAP-Rule" id="MF_02131"/>
    </source>
</evidence>
<dbReference type="HOGENOM" id="CLU_093043_0_0_2"/>
<dbReference type="GO" id="GO:0046656">
    <property type="term" value="P:folic acid biosynthetic process"/>
    <property type="evidence" value="ECO:0007669"/>
    <property type="project" value="UniProtKB-KW"/>
</dbReference>
<evidence type="ECO:0000313" key="8">
    <source>
        <dbReference type="Proteomes" id="UP000033079"/>
    </source>
</evidence>
<comment type="cofactor">
    <cofactor evidence="5">
        <name>Mg(2+)</name>
        <dbReference type="ChEBI" id="CHEBI:18420"/>
    </cofactor>
</comment>
<dbReference type="SUPFAM" id="SSF63999">
    <property type="entry name" value="Thiamin pyrophosphokinase, catalytic domain"/>
    <property type="match status" value="1"/>
</dbReference>
<dbReference type="KEGG" id="mbar:MSBR2_1420"/>
<dbReference type="AlphaFoldDB" id="A0A0E3LQA6"/>
<gene>
    <name evidence="5" type="primary">mptE</name>
    <name evidence="7" type="ORF">MSBR2_1420</name>
</gene>
<keyword evidence="1 5" id="KW-0808">Transferase</keyword>
<evidence type="ECO:0000259" key="6">
    <source>
        <dbReference type="Pfam" id="PF01973"/>
    </source>
</evidence>
<evidence type="ECO:0000313" key="7">
    <source>
        <dbReference type="EMBL" id="AKB57936.1"/>
    </source>
</evidence>
<dbReference type="HAMAP" id="MF_02131">
    <property type="entry name" value="HMPDK_arch"/>
    <property type="match status" value="1"/>
</dbReference>
<dbReference type="Gene3D" id="3.40.50.10240">
    <property type="entry name" value="Thiamin pyrophosphokinase, catalytic domain"/>
    <property type="match status" value="1"/>
</dbReference>
<dbReference type="Proteomes" id="UP000033079">
    <property type="component" value="Chromosome"/>
</dbReference>
<evidence type="ECO:0000256" key="2">
    <source>
        <dbReference type="ARBA" id="ARBA00022741"/>
    </source>
</evidence>
<comment type="function">
    <text evidence="5">Catalyzes the transfer of diphosphate from ATP to 6-hydroxymethyl-7,8-dihydropterin (6-HMD), leading to 6-hydroxymethyl-7,8-dihydropterin diphosphate (6-HMDP).</text>
</comment>
<dbReference type="GO" id="GO:0004788">
    <property type="term" value="F:thiamine diphosphokinase activity"/>
    <property type="evidence" value="ECO:0007669"/>
    <property type="project" value="InterPro"/>
</dbReference>
<dbReference type="PANTHER" id="PTHR39648">
    <property type="entry name" value="6-HYDROXYMETHYL-7,8-DIHYDROPTERIN PYROPHOSPHOKINASE"/>
    <property type="match status" value="1"/>
</dbReference>
<dbReference type="GO" id="GO:0009229">
    <property type="term" value="P:thiamine diphosphate biosynthetic process"/>
    <property type="evidence" value="ECO:0007669"/>
    <property type="project" value="InterPro"/>
</dbReference>
<accession>A0A0E3LQA6</accession>
<dbReference type="GO" id="GO:2001118">
    <property type="term" value="P:tetrahydromethanopterin biosynthetic process"/>
    <property type="evidence" value="ECO:0007669"/>
    <property type="project" value="UniProtKB-UniRule"/>
</dbReference>
<dbReference type="Pfam" id="PF01973">
    <property type="entry name" value="MptE-like"/>
    <property type="match status" value="1"/>
</dbReference>
<organism evidence="7 8">
    <name type="scientific">Methanosarcina barkeri 227</name>
    <dbReference type="NCBI Taxonomy" id="1434106"/>
    <lineage>
        <taxon>Archaea</taxon>
        <taxon>Methanobacteriati</taxon>
        <taxon>Methanobacteriota</taxon>
        <taxon>Stenosarchaea group</taxon>
        <taxon>Methanomicrobia</taxon>
        <taxon>Methanosarcinales</taxon>
        <taxon>Methanosarcinaceae</taxon>
        <taxon>Methanosarcina</taxon>
    </lineage>
</organism>
<comment type="catalytic activity">
    <reaction evidence="5">
        <text>6-hydroxymethyl-7,8-dihydropterin + ATP = (7,8-dihydropterin-6-yl)methyl diphosphate + AMP + H(+)</text>
        <dbReference type="Rhea" id="RHEA:11412"/>
        <dbReference type="ChEBI" id="CHEBI:15378"/>
        <dbReference type="ChEBI" id="CHEBI:30616"/>
        <dbReference type="ChEBI" id="CHEBI:44841"/>
        <dbReference type="ChEBI" id="CHEBI:72950"/>
        <dbReference type="ChEBI" id="CHEBI:456215"/>
        <dbReference type="EC" id="2.7.6.3"/>
    </reaction>
</comment>
<comment type="pathway">
    <text evidence="5">Cofactor biosynthesis; tetrahydrofolate biosynthesis; 2-amino-4-hydroxy-6-hydroxymethyl-7,8-dihydropteridine diphosphate from 7,8-dihydroneopterin triphosphate: step 4/4.</text>
</comment>
<dbReference type="PANTHER" id="PTHR39648:SF1">
    <property type="entry name" value="6-HYDROXYMETHYL-7,8-DIHYDROPTERIN PYROPHOSPHOKINASE"/>
    <property type="match status" value="1"/>
</dbReference>
<dbReference type="InterPro" id="IPR027510">
    <property type="entry name" value="HMPDK_MptE"/>
</dbReference>
<reference evidence="7 8" key="1">
    <citation type="submission" date="2014-07" db="EMBL/GenBank/DDBJ databases">
        <title>Methanogenic archaea and the global carbon cycle.</title>
        <authorList>
            <person name="Henriksen J.R."/>
            <person name="Luke J."/>
            <person name="Reinhart S."/>
            <person name="Benedict M.N."/>
            <person name="Youngblut N.D."/>
            <person name="Metcalf M.E."/>
            <person name="Whitaker R.J."/>
            <person name="Metcalf W.W."/>
        </authorList>
    </citation>
    <scope>NUCLEOTIDE SEQUENCE [LARGE SCALE GENOMIC DNA]</scope>
    <source>
        <strain evidence="7 8">227</strain>
    </source>
</reference>
<feature type="domain" description="6-hydroxymethylpterin diphosphokinase MptE-like" evidence="6">
    <location>
        <begin position="61"/>
        <end position="209"/>
    </location>
</feature>
<dbReference type="UniPathway" id="UPA00077">
    <property type="reaction ID" value="UER00155"/>
</dbReference>
<evidence type="ECO:0000256" key="4">
    <source>
        <dbReference type="ARBA" id="ARBA00022840"/>
    </source>
</evidence>
<dbReference type="GO" id="GO:0016301">
    <property type="term" value="F:kinase activity"/>
    <property type="evidence" value="ECO:0007669"/>
    <property type="project" value="UniProtKB-KW"/>
</dbReference>
<keyword evidence="5" id="KW-0460">Magnesium</keyword>
<dbReference type="EMBL" id="CP009530">
    <property type="protein sequence ID" value="AKB57936.1"/>
    <property type="molecule type" value="Genomic_DNA"/>
</dbReference>
<dbReference type="UniPathway" id="UPA00065"/>
<dbReference type="GO" id="GO:0003848">
    <property type="term" value="F:2-amino-4-hydroxy-6-hydroxymethyldihydropteridine diphosphokinase activity"/>
    <property type="evidence" value="ECO:0007669"/>
    <property type="project" value="UniProtKB-UniRule"/>
</dbReference>
<keyword evidence="5" id="KW-0289">Folate biosynthesis</keyword>
<dbReference type="InterPro" id="IPR002826">
    <property type="entry name" value="MptE-like"/>
</dbReference>
<keyword evidence="3 5" id="KW-0418">Kinase</keyword>
<keyword evidence="2 5" id="KW-0547">Nucleotide-binding</keyword>
<comment type="similarity">
    <text evidence="5">Belongs to the archaeal 6-HMPDK family.</text>
</comment>
<dbReference type="PATRIC" id="fig|1434106.5.peg.1825"/>